<evidence type="ECO:0000313" key="5">
    <source>
        <dbReference type="Proteomes" id="UP001222770"/>
    </source>
</evidence>
<dbReference type="InterPro" id="IPR036514">
    <property type="entry name" value="SGNH_hydro_sf"/>
</dbReference>
<dbReference type="PROSITE" id="PS51208">
    <property type="entry name" value="AUTOTRANSPORTER"/>
    <property type="match status" value="1"/>
</dbReference>
<proteinExistence type="predicted"/>
<dbReference type="GO" id="GO:0016787">
    <property type="term" value="F:hydrolase activity"/>
    <property type="evidence" value="ECO:0007669"/>
    <property type="project" value="UniProtKB-KW"/>
</dbReference>
<name>A0ABT6CPN7_9SPHN</name>
<evidence type="ECO:0000256" key="2">
    <source>
        <dbReference type="SAM" id="SignalP"/>
    </source>
</evidence>
<dbReference type="InterPro" id="IPR051058">
    <property type="entry name" value="GDSL_Est/Lipase"/>
</dbReference>
<dbReference type="SUPFAM" id="SSF103515">
    <property type="entry name" value="Autotransporter"/>
    <property type="match status" value="1"/>
</dbReference>
<dbReference type="InterPro" id="IPR001087">
    <property type="entry name" value="GDSL"/>
</dbReference>
<dbReference type="Gene3D" id="3.40.50.1110">
    <property type="entry name" value="SGNH hydrolase"/>
    <property type="match status" value="1"/>
</dbReference>
<dbReference type="RefSeq" id="WP_277280061.1">
    <property type="nucleotide sequence ID" value="NZ_JAROCY010000022.1"/>
</dbReference>
<evidence type="ECO:0000313" key="4">
    <source>
        <dbReference type="EMBL" id="MDF8335178.1"/>
    </source>
</evidence>
<keyword evidence="5" id="KW-1185">Reference proteome</keyword>
<dbReference type="Gene3D" id="2.40.128.130">
    <property type="entry name" value="Autotransporter beta-domain"/>
    <property type="match status" value="1"/>
</dbReference>
<sequence length="625" mass="66032">MASLIAAVLTAMAPVPALAQTKPAPNSYFFGDSDLEQGNYQIIAGLSAAERAPYSCKDGLCRDSNGPIWAEIIAPQVRPALAAGSATSLNFAVSGAHMTQRGDPDLNIDTGVTRQVDQFLALQAAGALKVTPKDRFFIHAGTNDMLRILGGEAPAAVASDIVSAARDHVSMLAAHGAKAIVVALVQPVQVLPFIEAPEYADLRDFAAQFVATTNVDLRAAMVALRPSLPVGTKLVLLDQPAFFRHLEANYAKLGFNTFTDACYDPATGQLCSGDPKVQNAHVFFDGNHLTSAAHGLLADWYSATLNAADGSAGALAIAMPDAALSAGEAIFRQSDASRRLMSATGAGRFVFGAPFHQSLSLANASGQAMGLDQNGGVFGVQWRTGKRFYASLAGAYLNQRATMGATNTFRMRETAIMGSAGLLLRNGYIGLHASMAAPRISAFQRDVGALGLIATSGDKDIGAKRYDFGLEAGSAQHWGRLTLTTNARLHHTHVHINSFAEEGADGLALNYAHQRLDSWSLGTQARLGWMLVDQPSRLTLMPYVSLGNTLRLAGKSHVLTSTLQGGLTDGAMLRQTTLGHDRQELGGGVELGFGRQIKLGLAYTRNFGGGQKTAERYGITLGMGF</sequence>
<dbReference type="Pfam" id="PF00657">
    <property type="entry name" value="Lipase_GDSL"/>
    <property type="match status" value="1"/>
</dbReference>
<feature type="chain" id="PRO_5046115368" evidence="2">
    <location>
        <begin position="20"/>
        <end position="625"/>
    </location>
</feature>
<feature type="domain" description="Autotransporter" evidence="3">
    <location>
        <begin position="343"/>
        <end position="625"/>
    </location>
</feature>
<keyword evidence="1 4" id="KW-0378">Hydrolase</keyword>
<dbReference type="Proteomes" id="UP001222770">
    <property type="component" value="Unassembled WGS sequence"/>
</dbReference>
<comment type="caution">
    <text evidence="4">The sequence shown here is derived from an EMBL/GenBank/DDBJ whole genome shotgun (WGS) entry which is preliminary data.</text>
</comment>
<dbReference type="EMBL" id="JAROCY010000022">
    <property type="protein sequence ID" value="MDF8335178.1"/>
    <property type="molecule type" value="Genomic_DNA"/>
</dbReference>
<reference evidence="4 5" key="1">
    <citation type="submission" date="2023-03" db="EMBL/GenBank/DDBJ databases">
        <title>Novosphingobium cyanobacteriorum sp. nov., isolated from a eutrophic reservoir during the Microcystis bloom period.</title>
        <authorList>
            <person name="Kang M."/>
            <person name="Le V."/>
            <person name="Ko S.-R."/>
            <person name="Lee S.-A."/>
            <person name="Ahn C.-Y."/>
        </authorList>
    </citation>
    <scope>NUCLEOTIDE SEQUENCE [LARGE SCALE GENOMIC DNA]</scope>
    <source>
        <strain evidence="4 5">HBC54</strain>
    </source>
</reference>
<organism evidence="4 5">
    <name type="scientific">Novosphingobium cyanobacteriorum</name>
    <dbReference type="NCBI Taxonomy" id="3024215"/>
    <lineage>
        <taxon>Bacteria</taxon>
        <taxon>Pseudomonadati</taxon>
        <taxon>Pseudomonadota</taxon>
        <taxon>Alphaproteobacteria</taxon>
        <taxon>Sphingomonadales</taxon>
        <taxon>Sphingomonadaceae</taxon>
        <taxon>Novosphingobium</taxon>
    </lineage>
</organism>
<protein>
    <submittedName>
        <fullName evidence="4">SGNH/GDSL hydrolase family protein</fullName>
    </submittedName>
</protein>
<dbReference type="SMART" id="SM00869">
    <property type="entry name" value="Autotransporter"/>
    <property type="match status" value="1"/>
</dbReference>
<evidence type="ECO:0000259" key="3">
    <source>
        <dbReference type="PROSITE" id="PS51208"/>
    </source>
</evidence>
<dbReference type="InterPro" id="IPR036709">
    <property type="entry name" value="Autotransporte_beta_dom_sf"/>
</dbReference>
<gene>
    <name evidence="4" type="ORF">POM99_18395</name>
</gene>
<dbReference type="InterPro" id="IPR005546">
    <property type="entry name" value="Autotransporte_beta"/>
</dbReference>
<evidence type="ECO:0000256" key="1">
    <source>
        <dbReference type="ARBA" id="ARBA00022801"/>
    </source>
</evidence>
<dbReference type="SUPFAM" id="SSF52266">
    <property type="entry name" value="SGNH hydrolase"/>
    <property type="match status" value="1"/>
</dbReference>
<feature type="signal peptide" evidence="2">
    <location>
        <begin position="1"/>
        <end position="19"/>
    </location>
</feature>
<dbReference type="PANTHER" id="PTHR45648">
    <property type="entry name" value="GDSL LIPASE/ACYLHYDROLASE FAMILY PROTEIN (AFU_ORTHOLOGUE AFUA_4G14700)"/>
    <property type="match status" value="1"/>
</dbReference>
<accession>A0ABT6CPN7</accession>
<dbReference type="PANTHER" id="PTHR45648:SF22">
    <property type="entry name" value="GDSL LIPASE_ACYLHYDROLASE FAMILY PROTEIN (AFU_ORTHOLOGUE AFUA_4G14700)"/>
    <property type="match status" value="1"/>
</dbReference>
<keyword evidence="2" id="KW-0732">Signal</keyword>